<accession>A0A401RA72</accession>
<keyword evidence="4" id="KW-1133">Transmembrane helix</keyword>
<name>A0A401RA72_STRNR</name>
<proteinExistence type="predicted"/>
<dbReference type="Pfam" id="PF13359">
    <property type="entry name" value="DDE_Tnp_4"/>
    <property type="match status" value="1"/>
</dbReference>
<feature type="transmembrane region" description="Helical" evidence="4">
    <location>
        <begin position="209"/>
        <end position="229"/>
    </location>
</feature>
<sequence length="501" mass="53933">MLIEGTLIPTRRRTRKDDRSNYSGKRKMHGLHVLALTDEQGNLIWVSAARCGRTHDITAARHGRITAHLREAGFGAICDLGFLGLDADPDNPVIVTGYRAALGRRLTAAEGGPAGEGTRPRPAGPRPAPGLRSWTTVGTPFLHHLPRHSVFAPGWPSPRCSLAADRRTSLRYHAVFTLLNLAFFVIAPLVGLAIAGFFKHDPPAITNPWLRWITLVGGLAPGEGSVLALSQVSFTNMLLDRARLARTVFAAHADRWLGLWAPEDEAISLLKGLAIPNAPDYAWLCRPAHAREPLPGAAAELPGELSVPIPVRLNRPRSQVQLVPSVDLTSIPRYLGPVYWAFNRWAGPRIGTTISRLLLRTTQGNDLPGAVLVYATPAPLPLPELAPALPEVIVERLERRAQTHAGEIIPGARRVLAQAALNGGGLTRPVADAGLPPAAGALLHTSYFDDPDVLELIRLHITRHQGDDREAPSADGPLADWLDTSAAAVRDGLKALAPALE</sequence>
<dbReference type="AlphaFoldDB" id="A0A401RA72"/>
<dbReference type="GO" id="GO:0046872">
    <property type="term" value="F:metal ion binding"/>
    <property type="evidence" value="ECO:0007669"/>
    <property type="project" value="UniProtKB-KW"/>
</dbReference>
<dbReference type="Proteomes" id="UP000288351">
    <property type="component" value="Unassembled WGS sequence"/>
</dbReference>
<comment type="cofactor">
    <cofactor evidence="1">
        <name>a divalent metal cation</name>
        <dbReference type="ChEBI" id="CHEBI:60240"/>
    </cofactor>
</comment>
<comment type="caution">
    <text evidence="6">The sequence shown here is derived from an EMBL/GenBank/DDBJ whole genome shotgun (WGS) entry which is preliminary data.</text>
</comment>
<evidence type="ECO:0000256" key="1">
    <source>
        <dbReference type="ARBA" id="ARBA00001968"/>
    </source>
</evidence>
<feature type="compositionally biased region" description="Low complexity" evidence="3">
    <location>
        <begin position="109"/>
        <end position="121"/>
    </location>
</feature>
<protein>
    <recommendedName>
        <fullName evidence="5">DDE Tnp4 domain-containing protein</fullName>
    </recommendedName>
</protein>
<organism evidence="6 7">
    <name type="scientific">Streptomyces noursei</name>
    <name type="common">Streptomyces albulus</name>
    <dbReference type="NCBI Taxonomy" id="1971"/>
    <lineage>
        <taxon>Bacteria</taxon>
        <taxon>Bacillati</taxon>
        <taxon>Actinomycetota</taxon>
        <taxon>Actinomycetes</taxon>
        <taxon>Kitasatosporales</taxon>
        <taxon>Streptomycetaceae</taxon>
        <taxon>Streptomyces</taxon>
    </lineage>
</organism>
<keyword evidence="2" id="KW-0479">Metal-binding</keyword>
<dbReference type="RefSeq" id="WP_020929782.1">
    <property type="nucleotide sequence ID" value="NZ_BHXC01000007.1"/>
</dbReference>
<evidence type="ECO:0000256" key="2">
    <source>
        <dbReference type="ARBA" id="ARBA00022723"/>
    </source>
</evidence>
<feature type="domain" description="DDE Tnp4" evidence="5">
    <location>
        <begin position="3"/>
        <end position="72"/>
    </location>
</feature>
<evidence type="ECO:0000313" key="7">
    <source>
        <dbReference type="Proteomes" id="UP000288351"/>
    </source>
</evidence>
<keyword evidence="4" id="KW-0472">Membrane</keyword>
<keyword evidence="4" id="KW-0812">Transmembrane</keyword>
<evidence type="ECO:0000313" key="6">
    <source>
        <dbReference type="EMBL" id="GCB94541.1"/>
    </source>
</evidence>
<feature type="region of interest" description="Disordered" evidence="3">
    <location>
        <begin position="109"/>
        <end position="130"/>
    </location>
</feature>
<evidence type="ECO:0000256" key="4">
    <source>
        <dbReference type="SAM" id="Phobius"/>
    </source>
</evidence>
<dbReference type="EMBL" id="BHXC01000007">
    <property type="protein sequence ID" value="GCB94541.1"/>
    <property type="molecule type" value="Genomic_DNA"/>
</dbReference>
<evidence type="ECO:0000259" key="5">
    <source>
        <dbReference type="Pfam" id="PF13359"/>
    </source>
</evidence>
<reference evidence="6 7" key="1">
    <citation type="journal article" date="2019" name="Microbiol. Resour. Announc.">
        <title>Draft Genome Sequence of the Most Traditional epsilon-Poly-l-Lysine Producer, Streptomyces albulus NBRC14147.</title>
        <authorList>
            <person name="Yamanaka K."/>
            <person name="Hamano Y."/>
        </authorList>
    </citation>
    <scope>NUCLEOTIDE SEQUENCE [LARGE SCALE GENOMIC DNA]</scope>
    <source>
        <strain evidence="6 7">NBRC 14147</strain>
    </source>
</reference>
<gene>
    <name evidence="6" type="ORF">SALB_07341</name>
</gene>
<feature type="transmembrane region" description="Helical" evidence="4">
    <location>
        <begin position="175"/>
        <end position="197"/>
    </location>
</feature>
<evidence type="ECO:0000256" key="3">
    <source>
        <dbReference type="SAM" id="MobiDB-lite"/>
    </source>
</evidence>
<dbReference type="InterPro" id="IPR027806">
    <property type="entry name" value="HARBI1_dom"/>
</dbReference>